<feature type="binding site" evidence="8">
    <location>
        <begin position="10"/>
        <end position="18"/>
    </location>
    <ligand>
        <name>ATP</name>
        <dbReference type="ChEBI" id="CHEBI:30616"/>
    </ligand>
</feature>
<dbReference type="STRING" id="1234409.C683_0438"/>
<keyword evidence="8" id="KW-0963">Cytoplasm</keyword>
<feature type="domain" description="Cytidylate kinase" evidence="9">
    <location>
        <begin position="6"/>
        <end position="216"/>
    </location>
</feature>
<keyword evidence="3 8" id="KW-0547">Nucleotide-binding</keyword>
<accession>K8ZCA1</accession>
<dbReference type="SUPFAM" id="SSF52540">
    <property type="entry name" value="P-loop containing nucleoside triphosphate hydrolases"/>
    <property type="match status" value="1"/>
</dbReference>
<evidence type="ECO:0000256" key="1">
    <source>
        <dbReference type="ARBA" id="ARBA00009427"/>
    </source>
</evidence>
<comment type="catalytic activity">
    <reaction evidence="6 8">
        <text>dCMP + ATP = dCDP + ADP</text>
        <dbReference type="Rhea" id="RHEA:25094"/>
        <dbReference type="ChEBI" id="CHEBI:30616"/>
        <dbReference type="ChEBI" id="CHEBI:57566"/>
        <dbReference type="ChEBI" id="CHEBI:58593"/>
        <dbReference type="ChEBI" id="CHEBI:456216"/>
        <dbReference type="EC" id="2.7.4.25"/>
    </reaction>
</comment>
<comment type="catalytic activity">
    <reaction evidence="7 8">
        <text>CMP + ATP = CDP + ADP</text>
        <dbReference type="Rhea" id="RHEA:11600"/>
        <dbReference type="ChEBI" id="CHEBI:30616"/>
        <dbReference type="ChEBI" id="CHEBI:58069"/>
        <dbReference type="ChEBI" id="CHEBI:60377"/>
        <dbReference type="ChEBI" id="CHEBI:456216"/>
        <dbReference type="EC" id="2.7.4.25"/>
    </reaction>
</comment>
<dbReference type="Gene3D" id="3.40.50.300">
    <property type="entry name" value="P-loop containing nucleotide triphosphate hydrolases"/>
    <property type="match status" value="1"/>
</dbReference>
<evidence type="ECO:0000256" key="4">
    <source>
        <dbReference type="ARBA" id="ARBA00022777"/>
    </source>
</evidence>
<evidence type="ECO:0000256" key="3">
    <source>
        <dbReference type="ARBA" id="ARBA00022741"/>
    </source>
</evidence>
<dbReference type="EMBL" id="AMYT01000011">
    <property type="protein sequence ID" value="EKU27657.1"/>
    <property type="molecule type" value="Genomic_DNA"/>
</dbReference>
<dbReference type="GO" id="GO:0005829">
    <property type="term" value="C:cytosol"/>
    <property type="evidence" value="ECO:0007669"/>
    <property type="project" value="TreeGrafter"/>
</dbReference>
<evidence type="ECO:0000256" key="8">
    <source>
        <dbReference type="HAMAP-Rule" id="MF_00238"/>
    </source>
</evidence>
<dbReference type="GO" id="GO:0036431">
    <property type="term" value="F:dCMP kinase activity"/>
    <property type="evidence" value="ECO:0007669"/>
    <property type="project" value="InterPro"/>
</dbReference>
<dbReference type="HAMAP" id="MF_00238">
    <property type="entry name" value="Cytidyl_kinase_type1"/>
    <property type="match status" value="1"/>
</dbReference>
<dbReference type="PANTHER" id="PTHR21299:SF2">
    <property type="entry name" value="CYTIDYLATE KINASE"/>
    <property type="match status" value="1"/>
</dbReference>
<protein>
    <recommendedName>
        <fullName evidence="8">Cytidylate kinase</fullName>
        <shortName evidence="8">CK</shortName>
        <ecNumber evidence="8">2.7.4.25</ecNumber>
    </recommendedName>
    <alternativeName>
        <fullName evidence="8">Cytidine monophosphate kinase</fullName>
        <shortName evidence="8">CMP kinase</shortName>
    </alternativeName>
</protein>
<keyword evidence="11" id="KW-1185">Reference proteome</keyword>
<dbReference type="PANTHER" id="PTHR21299">
    <property type="entry name" value="CYTIDYLATE KINASE/PANTOATE-BETA-ALANINE LIGASE"/>
    <property type="match status" value="1"/>
</dbReference>
<evidence type="ECO:0000256" key="5">
    <source>
        <dbReference type="ARBA" id="ARBA00022840"/>
    </source>
</evidence>
<dbReference type="eggNOG" id="COG0283">
    <property type="taxonomic scope" value="Bacteria"/>
</dbReference>
<dbReference type="NCBIfam" id="TIGR00017">
    <property type="entry name" value="cmk"/>
    <property type="match status" value="1"/>
</dbReference>
<dbReference type="Proteomes" id="UP000016057">
    <property type="component" value="Unassembled WGS sequence"/>
</dbReference>
<keyword evidence="4 8" id="KW-0418">Kinase</keyword>
<dbReference type="PATRIC" id="fig|1234409.3.peg.405"/>
<dbReference type="GO" id="GO:0005524">
    <property type="term" value="F:ATP binding"/>
    <property type="evidence" value="ECO:0007669"/>
    <property type="project" value="UniProtKB-UniRule"/>
</dbReference>
<dbReference type="InterPro" id="IPR027417">
    <property type="entry name" value="P-loop_NTPase"/>
</dbReference>
<dbReference type="OrthoDB" id="9807434at2"/>
<dbReference type="CDD" id="cd02020">
    <property type="entry name" value="CMPK"/>
    <property type="match status" value="1"/>
</dbReference>
<dbReference type="Pfam" id="PF02224">
    <property type="entry name" value="Cytidylate_kin"/>
    <property type="match status" value="1"/>
</dbReference>
<dbReference type="InterPro" id="IPR011994">
    <property type="entry name" value="Cytidylate_kinase_dom"/>
</dbReference>
<evidence type="ECO:0000256" key="2">
    <source>
        <dbReference type="ARBA" id="ARBA00022679"/>
    </source>
</evidence>
<dbReference type="GO" id="GO:0015949">
    <property type="term" value="P:nucleobase-containing small molecule interconversion"/>
    <property type="evidence" value="ECO:0007669"/>
    <property type="project" value="TreeGrafter"/>
</dbReference>
<evidence type="ECO:0000256" key="6">
    <source>
        <dbReference type="ARBA" id="ARBA00047615"/>
    </source>
</evidence>
<proteinExistence type="inferred from homology"/>
<evidence type="ECO:0000259" key="9">
    <source>
        <dbReference type="Pfam" id="PF02224"/>
    </source>
</evidence>
<dbReference type="GO" id="GO:0006220">
    <property type="term" value="P:pyrimidine nucleotide metabolic process"/>
    <property type="evidence" value="ECO:0007669"/>
    <property type="project" value="UniProtKB-UniRule"/>
</dbReference>
<keyword evidence="5 8" id="KW-0067">ATP-binding</keyword>
<evidence type="ECO:0000313" key="10">
    <source>
        <dbReference type="EMBL" id="EKU27657.1"/>
    </source>
</evidence>
<dbReference type="RefSeq" id="WP_009488921.1">
    <property type="nucleotide sequence ID" value="NZ_AMYT01000011.1"/>
</dbReference>
<evidence type="ECO:0000313" key="11">
    <source>
        <dbReference type="Proteomes" id="UP000016057"/>
    </source>
</evidence>
<organism evidence="10 11">
    <name type="scientific">Catellicoccus marimammalium M35/04/3</name>
    <dbReference type="NCBI Taxonomy" id="1234409"/>
    <lineage>
        <taxon>Bacteria</taxon>
        <taxon>Bacillati</taxon>
        <taxon>Bacillota</taxon>
        <taxon>Bacilli</taxon>
        <taxon>Lactobacillales</taxon>
        <taxon>Enterococcaceae</taxon>
        <taxon>Catellicoccus</taxon>
    </lineage>
</organism>
<name>K8ZCA1_9ENTE</name>
<dbReference type="AlphaFoldDB" id="K8ZCA1"/>
<reference evidence="10 11" key="1">
    <citation type="journal article" date="2013" name="Genome Announc.">
        <title>Draft Genome Sequence of Catellicoccus marimammalium, a Novel Species Commonly Found in Gull Feces.</title>
        <authorList>
            <person name="Weigand M.R."/>
            <person name="Ryu H."/>
            <person name="Bozcek L."/>
            <person name="Konstantinidis K.T."/>
            <person name="Santo Domingo J.W."/>
        </authorList>
    </citation>
    <scope>NUCLEOTIDE SEQUENCE [LARGE SCALE GENOMIC DNA]</scope>
    <source>
        <strain evidence="10 11">M35/04/3</strain>
    </source>
</reference>
<comment type="similarity">
    <text evidence="1 8">Belongs to the cytidylate kinase family. Type 1 subfamily.</text>
</comment>
<dbReference type="GO" id="GO:0036430">
    <property type="term" value="F:CMP kinase activity"/>
    <property type="evidence" value="ECO:0007669"/>
    <property type="project" value="RHEA"/>
</dbReference>
<gene>
    <name evidence="8" type="primary">cmk</name>
    <name evidence="10" type="ORF">C683_0438</name>
</gene>
<keyword evidence="2 8" id="KW-0808">Transferase</keyword>
<comment type="caution">
    <text evidence="10">The sequence shown here is derived from an EMBL/GenBank/DDBJ whole genome shotgun (WGS) entry which is preliminary data.</text>
</comment>
<dbReference type="InterPro" id="IPR003136">
    <property type="entry name" value="Cytidylate_kin"/>
</dbReference>
<dbReference type="EC" id="2.7.4.25" evidence="8"/>
<sequence>MKPLVVAIDGPASAGKSTVAKQIAKDFNYIYVDTGAMYRCATLLAERNHLAFNDGKAIVEVLKNGNLTFRQEADGQHVYFDDEDITLAIRMPEINAHVSEVASLEEVRHYLVSLQQAYGEKGGLVMDGRDIGTCVFPNADVKIFLVASVEERAERRHKENLEKGIPSDLEQLKVDIARRDHLDETREISPLTKAKDAILVDTTGMSIEDVVAKIEGIMKEKEE</sequence>
<evidence type="ECO:0000256" key="7">
    <source>
        <dbReference type="ARBA" id="ARBA00048478"/>
    </source>
</evidence>
<comment type="subcellular location">
    <subcellularLocation>
        <location evidence="8">Cytoplasm</location>
    </subcellularLocation>
</comment>